<keyword evidence="3 8" id="KW-0418">Kinase</keyword>
<dbReference type="RefSeq" id="WP_311702958.1">
    <property type="nucleotide sequence ID" value="NZ_JAVREL010000002.1"/>
</dbReference>
<evidence type="ECO:0000313" key="8">
    <source>
        <dbReference type="EMBL" id="MDT0341814.1"/>
    </source>
</evidence>
<feature type="region of interest" description="Disordered" evidence="6">
    <location>
        <begin position="397"/>
        <end position="418"/>
    </location>
</feature>
<dbReference type="PANTHER" id="PTHR43289">
    <property type="entry name" value="MITOGEN-ACTIVATED PROTEIN KINASE KINASE KINASE 20-RELATED"/>
    <property type="match status" value="1"/>
</dbReference>
<dbReference type="SMART" id="SM00220">
    <property type="entry name" value="S_TKc"/>
    <property type="match status" value="1"/>
</dbReference>
<protein>
    <submittedName>
        <fullName evidence="8">Serine/threonine-protein kinase</fullName>
        <ecNumber evidence="8">2.7.11.1</ecNumber>
    </submittedName>
</protein>
<keyword evidence="2 5" id="KW-0547">Nucleotide-binding</keyword>
<dbReference type="EMBL" id="JAVREL010000002">
    <property type="protein sequence ID" value="MDT0341814.1"/>
    <property type="molecule type" value="Genomic_DNA"/>
</dbReference>
<dbReference type="GO" id="GO:0004674">
    <property type="term" value="F:protein serine/threonine kinase activity"/>
    <property type="evidence" value="ECO:0007669"/>
    <property type="project" value="UniProtKB-EC"/>
</dbReference>
<evidence type="ECO:0000256" key="1">
    <source>
        <dbReference type="ARBA" id="ARBA00022679"/>
    </source>
</evidence>
<dbReference type="InterPro" id="IPR011009">
    <property type="entry name" value="Kinase-like_dom_sf"/>
</dbReference>
<keyword evidence="1 8" id="KW-0808">Transferase</keyword>
<dbReference type="PROSITE" id="PS00107">
    <property type="entry name" value="PROTEIN_KINASE_ATP"/>
    <property type="match status" value="1"/>
</dbReference>
<dbReference type="PROSITE" id="PS50011">
    <property type="entry name" value="PROTEIN_KINASE_DOM"/>
    <property type="match status" value="1"/>
</dbReference>
<feature type="compositionally biased region" description="Pro residues" evidence="6">
    <location>
        <begin position="318"/>
        <end position="343"/>
    </location>
</feature>
<evidence type="ECO:0000256" key="2">
    <source>
        <dbReference type="ARBA" id="ARBA00022741"/>
    </source>
</evidence>
<feature type="region of interest" description="Disordered" evidence="6">
    <location>
        <begin position="302"/>
        <end position="365"/>
    </location>
</feature>
<evidence type="ECO:0000259" key="7">
    <source>
        <dbReference type="PROSITE" id="PS50011"/>
    </source>
</evidence>
<dbReference type="Proteomes" id="UP001183246">
    <property type="component" value="Unassembled WGS sequence"/>
</dbReference>
<dbReference type="Gene3D" id="1.10.510.10">
    <property type="entry name" value="Transferase(Phosphotransferase) domain 1"/>
    <property type="match status" value="1"/>
</dbReference>
<proteinExistence type="predicted"/>
<dbReference type="SUPFAM" id="SSF56112">
    <property type="entry name" value="Protein kinase-like (PK-like)"/>
    <property type="match status" value="1"/>
</dbReference>
<organism evidence="8 9">
    <name type="scientific">Streptomyces litchfieldiae</name>
    <dbReference type="NCBI Taxonomy" id="3075543"/>
    <lineage>
        <taxon>Bacteria</taxon>
        <taxon>Bacillati</taxon>
        <taxon>Actinomycetota</taxon>
        <taxon>Actinomycetes</taxon>
        <taxon>Kitasatosporales</taxon>
        <taxon>Streptomycetaceae</taxon>
        <taxon>Streptomyces</taxon>
    </lineage>
</organism>
<keyword evidence="9" id="KW-1185">Reference proteome</keyword>
<dbReference type="InterPro" id="IPR017441">
    <property type="entry name" value="Protein_kinase_ATP_BS"/>
</dbReference>
<evidence type="ECO:0000256" key="6">
    <source>
        <dbReference type="SAM" id="MobiDB-lite"/>
    </source>
</evidence>
<evidence type="ECO:0000313" key="9">
    <source>
        <dbReference type="Proteomes" id="UP001183246"/>
    </source>
</evidence>
<evidence type="ECO:0000256" key="3">
    <source>
        <dbReference type="ARBA" id="ARBA00022777"/>
    </source>
</evidence>
<feature type="binding site" evidence="5">
    <location>
        <position position="43"/>
    </location>
    <ligand>
        <name>ATP</name>
        <dbReference type="ChEBI" id="CHEBI:30616"/>
    </ligand>
</feature>
<dbReference type="PROSITE" id="PS00108">
    <property type="entry name" value="PROTEIN_KINASE_ST"/>
    <property type="match status" value="1"/>
</dbReference>
<feature type="domain" description="Protein kinase" evidence="7">
    <location>
        <begin position="15"/>
        <end position="270"/>
    </location>
</feature>
<dbReference type="CDD" id="cd14014">
    <property type="entry name" value="STKc_PknB_like"/>
    <property type="match status" value="1"/>
</dbReference>
<name>A0ABU2MMD4_9ACTN</name>
<dbReference type="PANTHER" id="PTHR43289:SF34">
    <property type="entry name" value="SERINE_THREONINE-PROTEIN KINASE YBDM-RELATED"/>
    <property type="match status" value="1"/>
</dbReference>
<evidence type="ECO:0000256" key="5">
    <source>
        <dbReference type="PROSITE-ProRule" id="PRU10141"/>
    </source>
</evidence>
<comment type="caution">
    <text evidence="8">The sequence shown here is derived from an EMBL/GenBank/DDBJ whole genome shotgun (WGS) entry which is preliminary data.</text>
</comment>
<dbReference type="EC" id="2.7.11.1" evidence="8"/>
<dbReference type="Pfam" id="PF00069">
    <property type="entry name" value="Pkinase"/>
    <property type="match status" value="1"/>
</dbReference>
<gene>
    <name evidence="8" type="ORF">RM590_04040</name>
</gene>
<reference evidence="9" key="1">
    <citation type="submission" date="2023-07" db="EMBL/GenBank/DDBJ databases">
        <title>30 novel species of actinomycetes from the DSMZ collection.</title>
        <authorList>
            <person name="Nouioui I."/>
        </authorList>
    </citation>
    <scope>NUCLEOTIDE SEQUENCE [LARGE SCALE GENOMIC DNA]</scope>
    <source>
        <strain evidence="9">DSM 44938</strain>
    </source>
</reference>
<keyword evidence="4 5" id="KW-0067">ATP-binding</keyword>
<sequence>MEALTPQDPPRIGPYRLIGRLGEGGMGVVYLARSDRGRMVAVKTIIGELAREPDFRRRFDREITAARRVGGQWTAPVFDADPEAEPPWVATRYIPGFSLFELVNRYGPLPERSLLLLAGGMAQALKAIHEAGVLHRDLKPSNVLVTFDGPRVIDFGIARALDPAPGEGITRTGTTIGSPGFMSPEQVRGERLTPASDVFGLGSLLAYAATGRTPFGAVDSAPHLLTYRIVEEPPDLDGVPEKLRTLISGCLAKDPARRTPVAELLNHPAPGDAGVGDGGPWLPAAIVERLGRVAATLLESENPRTLVGEPETVRMEEPPIPAPAPAPAPYAPPAPAAPAPAPAPASFGPPAYGGSPPHAPQPAPAAPRRGLFLGLAGVAVAAVLGIVAVVALTGGDGDGDDPGGGGTTPPPDLQPVAEGHLGAWQGEFGTEGEPGWRGLWFEIREGTEGESVGTAFTTYMGSMCVYDMRLESFQDNRLSYTEVAERSVPEGEIHENCRADGTVKTLELQDNGDMRWTDGDRQTTLEAATADGGNAVPASLVGSWRDEYRTGEGEEGLDEVTVEQGAVGDTVVRWSWTLDGETCVWDYQLAGVSGDRVLLSPEILIAERSDDTCDEDDSSWAWAGADGTLYFRWTSRPDDSPYAVYTE</sequence>
<feature type="compositionally biased region" description="Low complexity" evidence="6">
    <location>
        <begin position="344"/>
        <end position="356"/>
    </location>
</feature>
<dbReference type="Gene3D" id="3.30.200.20">
    <property type="entry name" value="Phosphorylase Kinase, domain 1"/>
    <property type="match status" value="1"/>
</dbReference>
<accession>A0ABU2MMD4</accession>
<dbReference type="InterPro" id="IPR008271">
    <property type="entry name" value="Ser/Thr_kinase_AS"/>
</dbReference>
<dbReference type="InterPro" id="IPR000719">
    <property type="entry name" value="Prot_kinase_dom"/>
</dbReference>
<evidence type="ECO:0000256" key="4">
    <source>
        <dbReference type="ARBA" id="ARBA00022840"/>
    </source>
</evidence>